<evidence type="ECO:0000313" key="2">
    <source>
        <dbReference type="Proteomes" id="UP000183794"/>
    </source>
</evidence>
<evidence type="ECO:0000313" key="1">
    <source>
        <dbReference type="EMBL" id="SGZ19698.1"/>
    </source>
</evidence>
<dbReference type="OrthoDB" id="784829at2"/>
<sequence>MAMKVNLTTNQTGVNEAHLSKLIIRLHPIIRAFLLKCGGDLSSAIYEAICKADFCMFALYRGKPYFIFEGEMINKMVLIDSPEFSGFIGRLIKLAQGKAPASRAMKPALENLKNEVILDGAVIEAAEFNSYLNAAFPNEGVILDSKDQNGRALLLRDGVVASDNSPTGLTFIHKPAKGKLTYIPSGGDNLKLENLHDLFSNLNRNQFYLVLAYITFILAHPRSQGLTYPMLYVYGSAGTGKTTVVKLITKLLGLGQDTVKTLPKSERDLVAIAANHYILCFDNVANISNELSNAFCNVVTGATVTARTLHTNTDTTDIETHQPIIMTAITLPRQYDLTTRAAFIHTSKPTKSYKNENEIFQLLDTMLPEVQSWLLDTTAKTMKNVVDVESIIDHRAASYTQWVAGFEKTLGIEDQSVQKCFMKETEEGLNQQTAEHNPFITSIAGAVEEFGEFTGTPTEVHKALSSYIQSLEMRLPIGWPANANAMSIKLNNSVELLAKQGVEWFVDAKRGTKGRKATLRPTLLPEKKETPPLFDNQELKPTTLHDASDLDLLQDSELEWTKTELEDTSIEDDEFIQLCEDIETNARI</sequence>
<proteinExistence type="predicted"/>
<dbReference type="InterPro" id="IPR027417">
    <property type="entry name" value="P-loop_NTPase"/>
</dbReference>
<dbReference type="AlphaFoldDB" id="A0A1L0F9Q6"/>
<gene>
    <name evidence="1" type="ORF">NVI5450_4790</name>
</gene>
<reference evidence="1 2" key="1">
    <citation type="submission" date="2016-11" db="EMBL/GenBank/DDBJ databases">
        <authorList>
            <person name="Jaros S."/>
            <person name="Januszkiewicz K."/>
            <person name="Wedrychowicz H."/>
        </authorList>
    </citation>
    <scope>NUCLEOTIDE SEQUENCE [LARGE SCALE GENOMIC DNA]</scope>
    <source>
        <strain evidence="1">NVI 5450</strain>
    </source>
</reference>
<dbReference type="Gene3D" id="3.40.50.300">
    <property type="entry name" value="P-loop containing nucleotide triphosphate hydrolases"/>
    <property type="match status" value="1"/>
</dbReference>
<name>A0A1L0F9Q6_9GAMM</name>
<protein>
    <submittedName>
        <fullName evidence="1">Uncharacterized protein</fullName>
    </submittedName>
</protein>
<organism evidence="1 2">
    <name type="scientific">Moritella viscosa</name>
    <dbReference type="NCBI Taxonomy" id="80854"/>
    <lineage>
        <taxon>Bacteria</taxon>
        <taxon>Pseudomonadati</taxon>
        <taxon>Pseudomonadota</taxon>
        <taxon>Gammaproteobacteria</taxon>
        <taxon>Alteromonadales</taxon>
        <taxon>Moritellaceae</taxon>
        <taxon>Moritella</taxon>
    </lineage>
</organism>
<dbReference type="EMBL" id="FPLD01000153">
    <property type="protein sequence ID" value="SGZ19698.1"/>
    <property type="molecule type" value="Genomic_DNA"/>
</dbReference>
<accession>A0A1L0F9Q6</accession>
<dbReference type="SUPFAM" id="SSF52540">
    <property type="entry name" value="P-loop containing nucleoside triphosphate hydrolases"/>
    <property type="match status" value="1"/>
</dbReference>
<dbReference type="RefSeq" id="WP_075518617.1">
    <property type="nucleotide sequence ID" value="NZ_FPLD01000153.1"/>
</dbReference>
<dbReference type="Proteomes" id="UP000183794">
    <property type="component" value="Unassembled WGS sequence"/>
</dbReference>